<keyword evidence="2" id="KW-0444">Lipid biosynthesis</keyword>
<feature type="transmembrane region" description="Helical" evidence="10">
    <location>
        <begin position="216"/>
        <end position="232"/>
    </location>
</feature>
<dbReference type="RefSeq" id="XP_041555717.1">
    <property type="nucleotide sequence ID" value="XM_041702987.1"/>
</dbReference>
<evidence type="ECO:0000256" key="2">
    <source>
        <dbReference type="ARBA" id="ARBA00022516"/>
    </source>
</evidence>
<keyword evidence="9" id="KW-0275">Fatty acid biosynthesis</keyword>
<dbReference type="OrthoDB" id="434092at2759"/>
<keyword evidence="8 10" id="KW-0472">Membrane</keyword>
<dbReference type="GO" id="GO:0016020">
    <property type="term" value="C:membrane"/>
    <property type="evidence" value="ECO:0007669"/>
    <property type="project" value="UniProtKB-SubCell"/>
</dbReference>
<feature type="transmembrane region" description="Helical" evidence="10">
    <location>
        <begin position="152"/>
        <end position="174"/>
    </location>
</feature>
<accession>A0A7R7XMD4</accession>
<dbReference type="AlphaFoldDB" id="A0A7R7XMD4"/>
<feature type="transmembrane region" description="Helical" evidence="10">
    <location>
        <begin position="186"/>
        <end position="204"/>
    </location>
</feature>
<evidence type="ECO:0000256" key="7">
    <source>
        <dbReference type="ARBA" id="ARBA00023098"/>
    </source>
</evidence>
<feature type="transmembrane region" description="Helical" evidence="10">
    <location>
        <begin position="12"/>
        <end position="31"/>
    </location>
</feature>
<keyword evidence="12" id="KW-1185">Reference proteome</keyword>
<keyword evidence="7" id="KW-0443">Lipid metabolism</keyword>
<dbReference type="EMBL" id="AP024445">
    <property type="protein sequence ID" value="BCS23523.1"/>
    <property type="molecule type" value="Genomic_DNA"/>
</dbReference>
<dbReference type="GO" id="GO:0009922">
    <property type="term" value="F:fatty acid elongase activity"/>
    <property type="evidence" value="ECO:0007669"/>
    <property type="project" value="InterPro"/>
</dbReference>
<evidence type="ECO:0000256" key="5">
    <source>
        <dbReference type="ARBA" id="ARBA00022832"/>
    </source>
</evidence>
<keyword evidence="6 10" id="KW-1133">Transmembrane helix</keyword>
<reference evidence="11" key="2">
    <citation type="submission" date="2021-02" db="EMBL/GenBank/DDBJ databases">
        <title>Aspergillus puulaauensis MK2 genome sequence.</title>
        <authorList>
            <person name="Futagami T."/>
            <person name="Mori K."/>
            <person name="Kadooka C."/>
            <person name="Tanaka T."/>
        </authorList>
    </citation>
    <scope>NUCLEOTIDE SEQUENCE</scope>
    <source>
        <strain evidence="11">MK2</strain>
    </source>
</reference>
<dbReference type="KEGG" id="apuu:APUU_31748A"/>
<proteinExistence type="predicted"/>
<comment type="subcellular location">
    <subcellularLocation>
        <location evidence="1">Membrane</location>
        <topology evidence="1">Multi-pass membrane protein</topology>
    </subcellularLocation>
</comment>
<reference evidence="11" key="1">
    <citation type="submission" date="2021-01" db="EMBL/GenBank/DDBJ databases">
        <authorList>
            <consortium name="Aspergillus puulaauensis MK2 genome sequencing consortium"/>
            <person name="Kazuki M."/>
            <person name="Futagami T."/>
        </authorList>
    </citation>
    <scope>NUCLEOTIDE SEQUENCE</scope>
    <source>
        <strain evidence="11">MK2</strain>
    </source>
</reference>
<evidence type="ECO:0000256" key="1">
    <source>
        <dbReference type="ARBA" id="ARBA00004141"/>
    </source>
</evidence>
<keyword evidence="4 10" id="KW-0812">Transmembrane</keyword>
<dbReference type="GO" id="GO:0006633">
    <property type="term" value="P:fatty acid biosynthetic process"/>
    <property type="evidence" value="ECO:0007669"/>
    <property type="project" value="UniProtKB-KW"/>
</dbReference>
<evidence type="ECO:0000256" key="6">
    <source>
        <dbReference type="ARBA" id="ARBA00022989"/>
    </source>
</evidence>
<evidence type="ECO:0000256" key="3">
    <source>
        <dbReference type="ARBA" id="ARBA00022679"/>
    </source>
</evidence>
<organism evidence="11 12">
    <name type="scientific">Aspergillus puulaauensis</name>
    <dbReference type="NCBI Taxonomy" id="1220207"/>
    <lineage>
        <taxon>Eukaryota</taxon>
        <taxon>Fungi</taxon>
        <taxon>Dikarya</taxon>
        <taxon>Ascomycota</taxon>
        <taxon>Pezizomycotina</taxon>
        <taxon>Eurotiomycetes</taxon>
        <taxon>Eurotiomycetidae</taxon>
        <taxon>Eurotiales</taxon>
        <taxon>Aspergillaceae</taxon>
        <taxon>Aspergillus</taxon>
    </lineage>
</organism>
<keyword evidence="5" id="KW-0276">Fatty acid metabolism</keyword>
<dbReference type="Proteomes" id="UP000654913">
    <property type="component" value="Chromosome 3"/>
</dbReference>
<protein>
    <submittedName>
        <fullName evidence="11">Uncharacterized protein</fullName>
    </submittedName>
</protein>
<name>A0A7R7XMD4_9EURO</name>
<evidence type="ECO:0000313" key="12">
    <source>
        <dbReference type="Proteomes" id="UP000654913"/>
    </source>
</evidence>
<feature type="transmembrane region" description="Helical" evidence="10">
    <location>
        <begin position="43"/>
        <end position="60"/>
    </location>
</feature>
<evidence type="ECO:0000256" key="4">
    <source>
        <dbReference type="ARBA" id="ARBA00022692"/>
    </source>
</evidence>
<evidence type="ECO:0000256" key="9">
    <source>
        <dbReference type="ARBA" id="ARBA00023160"/>
    </source>
</evidence>
<sequence>MAVLTTLPEVLAFSIFLLLAWTAVDVYVIKYGPIAAARSLTKVHNWFYAAVSLVMLVQILNNDDTQDSFTIRYIFHLSKFYESLDILLVCASGSQISGPLAFHHFTTPYLTYLRYARHHGGWRPFAALNNLHHLLVYTFFARGKEASVLLRSVLPCTGILQLIVSVWVDVMYGLDKYYDEGGSEPWWPNLGALALVGGYFVLFFQGFGFRVGQKMVLFGGVLGVFVILRALIERGQSIAA</sequence>
<dbReference type="InterPro" id="IPR002076">
    <property type="entry name" value="ELO_fam"/>
</dbReference>
<dbReference type="Pfam" id="PF01151">
    <property type="entry name" value="ELO"/>
    <property type="match status" value="1"/>
</dbReference>
<evidence type="ECO:0000313" key="11">
    <source>
        <dbReference type="EMBL" id="BCS23523.1"/>
    </source>
</evidence>
<dbReference type="GeneID" id="64973528"/>
<keyword evidence="3" id="KW-0808">Transferase</keyword>
<evidence type="ECO:0000256" key="10">
    <source>
        <dbReference type="SAM" id="Phobius"/>
    </source>
</evidence>
<evidence type="ECO:0000256" key="8">
    <source>
        <dbReference type="ARBA" id="ARBA00023136"/>
    </source>
</evidence>
<gene>
    <name evidence="11" type="ORF">APUU_31748A</name>
</gene>